<dbReference type="SUPFAM" id="SSF48150">
    <property type="entry name" value="DNA-glycosylase"/>
    <property type="match status" value="1"/>
</dbReference>
<dbReference type="InterPro" id="IPR011257">
    <property type="entry name" value="DNA_glycosylase"/>
</dbReference>
<dbReference type="EMBL" id="CP043315">
    <property type="protein sequence ID" value="QEK38020.1"/>
    <property type="molecule type" value="Genomic_DNA"/>
</dbReference>
<dbReference type="InterPro" id="IPR005019">
    <property type="entry name" value="Adenine_glyco"/>
</dbReference>
<organism evidence="2 3">
    <name type="scientific">Candidatus Cytomitobacter indipagum</name>
    <dbReference type="NCBI Taxonomy" id="2601575"/>
    <lineage>
        <taxon>Bacteria</taxon>
        <taxon>Pseudomonadati</taxon>
        <taxon>Pseudomonadota</taxon>
        <taxon>Alphaproteobacteria</taxon>
        <taxon>Holosporales</taxon>
        <taxon>Holosporaceae</taxon>
        <taxon>Candidatus Cytomitobacter</taxon>
    </lineage>
</organism>
<dbReference type="GO" id="GO:0008725">
    <property type="term" value="F:DNA-3-methyladenine glycosylase activity"/>
    <property type="evidence" value="ECO:0007669"/>
    <property type="project" value="InterPro"/>
</dbReference>
<feature type="binding site" evidence="1">
    <location>
        <position position="178"/>
    </location>
    <ligand>
        <name>Zn(2+)</name>
        <dbReference type="ChEBI" id="CHEBI:29105"/>
    </ligand>
</feature>
<evidence type="ECO:0000313" key="3">
    <source>
        <dbReference type="Proteomes" id="UP000325155"/>
    </source>
</evidence>
<feature type="binding site" evidence="1">
    <location>
        <position position="174"/>
    </location>
    <ligand>
        <name>Zn(2+)</name>
        <dbReference type="ChEBI" id="CHEBI:29105"/>
    </ligand>
</feature>
<dbReference type="OrthoDB" id="9807664at2"/>
<name>A0A5C0UE89_9PROT</name>
<dbReference type="KEGG" id="cip:FZC35_01345"/>
<keyword evidence="1" id="KW-0862">Zinc</keyword>
<dbReference type="PANTHER" id="PTHR30037">
    <property type="entry name" value="DNA-3-METHYLADENINE GLYCOSYLASE 1"/>
    <property type="match status" value="1"/>
</dbReference>
<dbReference type="RefSeq" id="WP_148980867.1">
    <property type="nucleotide sequence ID" value="NZ_CP043315.1"/>
</dbReference>
<keyword evidence="1" id="KW-0479">Metal-binding</keyword>
<feature type="binding site" evidence="1">
    <location>
        <position position="4"/>
    </location>
    <ligand>
        <name>Zn(2+)</name>
        <dbReference type="ChEBI" id="CHEBI:29105"/>
    </ligand>
</feature>
<dbReference type="GO" id="GO:0046872">
    <property type="term" value="F:metal ion binding"/>
    <property type="evidence" value="ECO:0007669"/>
    <property type="project" value="UniProtKB-KW"/>
</dbReference>
<evidence type="ECO:0000313" key="2">
    <source>
        <dbReference type="EMBL" id="QEK38020.1"/>
    </source>
</evidence>
<feature type="binding site" evidence="1">
    <location>
        <position position="16"/>
    </location>
    <ligand>
        <name>Zn(2+)</name>
        <dbReference type="ChEBI" id="CHEBI:29105"/>
    </ligand>
</feature>
<protein>
    <submittedName>
        <fullName evidence="2">DNA-3-methyladenine glycosylase I</fullName>
    </submittedName>
</protein>
<dbReference type="Proteomes" id="UP000325155">
    <property type="component" value="Chromosome"/>
</dbReference>
<sequence>MERCFGSNSKIYSDYHDFEWGVPLHDDRDLFELLILEGAHAGLSWEIILNKRENYRKAFHNFDINLVANMTDNQLDELLLDKGIVRNRLKVYSARKNAKIFIEIQKEFGSFDKYIWKFFNFKTIKNAWKDFENVPVSNEESDKISKDLKKRGMSFVGSKIIYAYMQSAGMVNDHVIGCPQWKKIDQKIS</sequence>
<proteinExistence type="predicted"/>
<evidence type="ECO:0000256" key="1">
    <source>
        <dbReference type="PIRSR" id="PIRSR605019-1"/>
    </source>
</evidence>
<keyword evidence="3" id="KW-1185">Reference proteome</keyword>
<dbReference type="InterPro" id="IPR052891">
    <property type="entry name" value="DNA-3mA_glycosylase"/>
</dbReference>
<reference evidence="2 3" key="1">
    <citation type="submission" date="2019-08" db="EMBL/GenBank/DDBJ databases">
        <title>Highly reduced genomes of protist endosymbionts show evolutionary convergence.</title>
        <authorList>
            <person name="George E."/>
            <person name="Husnik F."/>
            <person name="Tashyreva D."/>
            <person name="Prokopchuk G."/>
            <person name="Horak A."/>
            <person name="Kwong W.K."/>
            <person name="Lukes J."/>
            <person name="Keeling P.J."/>
        </authorList>
    </citation>
    <scope>NUCLEOTIDE SEQUENCE [LARGE SCALE GENOMIC DNA]</scope>
    <source>
        <strain evidence="2">1605</strain>
    </source>
</reference>
<dbReference type="Pfam" id="PF03352">
    <property type="entry name" value="Adenine_glyco"/>
    <property type="match status" value="1"/>
</dbReference>
<dbReference type="PANTHER" id="PTHR30037:SF4">
    <property type="entry name" value="DNA-3-METHYLADENINE GLYCOSYLASE I"/>
    <property type="match status" value="1"/>
</dbReference>
<dbReference type="Gene3D" id="1.10.340.30">
    <property type="entry name" value="Hypothetical protein, domain 2"/>
    <property type="match status" value="1"/>
</dbReference>
<accession>A0A5C0UE89</accession>
<gene>
    <name evidence="2" type="ORF">FZC35_01345</name>
</gene>
<dbReference type="AlphaFoldDB" id="A0A5C0UE89"/>
<dbReference type="GO" id="GO:0006284">
    <property type="term" value="P:base-excision repair"/>
    <property type="evidence" value="ECO:0007669"/>
    <property type="project" value="InterPro"/>
</dbReference>